<accession>A0ABP8YIC1</accession>
<protein>
    <submittedName>
        <fullName evidence="6">GAF and ANTAR domain-containing protein</fullName>
    </submittedName>
</protein>
<evidence type="ECO:0000259" key="5">
    <source>
        <dbReference type="PROSITE" id="PS50921"/>
    </source>
</evidence>
<sequence>MTMVTAERLAEVLVEVADTLVDEFDLIEFLQMVTRHTSDLVRAEGAGILIADHHGRLRLMAATDERAETVELFQVQTEEGPCQDCFRQGSPVIDVDLAESGDVWPNFAPRAVAAGFRSVHAFPLRLRGTVIGALNLFGTQTGSMTPADVRIVQALADVATIGLLQERAISRGEVLTEQLQAALNHRVVIEQAKGVLAQVHAVGVDDAFDLLRSYARSHRRGLSEVARAVLEDPKSVPELTSRA</sequence>
<dbReference type="InterPro" id="IPR029016">
    <property type="entry name" value="GAF-like_dom_sf"/>
</dbReference>
<feature type="domain" description="ANTAR" evidence="5">
    <location>
        <begin position="169"/>
        <end position="230"/>
    </location>
</feature>
<dbReference type="PIRSF" id="PIRSF036625">
    <property type="entry name" value="GAF_ANTAR"/>
    <property type="match status" value="1"/>
</dbReference>
<evidence type="ECO:0000256" key="4">
    <source>
        <dbReference type="ARBA" id="ARBA00023163"/>
    </source>
</evidence>
<evidence type="ECO:0000313" key="6">
    <source>
        <dbReference type="EMBL" id="GAA4729266.1"/>
    </source>
</evidence>
<dbReference type="Pfam" id="PF13185">
    <property type="entry name" value="GAF_2"/>
    <property type="match status" value="1"/>
</dbReference>
<proteinExistence type="predicted"/>
<keyword evidence="1" id="KW-0808">Transferase</keyword>
<organism evidence="6 7">
    <name type="scientific">Nocardioides endophyticus</name>
    <dbReference type="NCBI Taxonomy" id="1353775"/>
    <lineage>
        <taxon>Bacteria</taxon>
        <taxon>Bacillati</taxon>
        <taxon>Actinomycetota</taxon>
        <taxon>Actinomycetes</taxon>
        <taxon>Propionibacteriales</taxon>
        <taxon>Nocardioidaceae</taxon>
        <taxon>Nocardioides</taxon>
    </lineage>
</organism>
<comment type="caution">
    <text evidence="6">The sequence shown here is derived from an EMBL/GenBank/DDBJ whole genome shotgun (WGS) entry which is preliminary data.</text>
</comment>
<keyword evidence="4" id="KW-0804">Transcription</keyword>
<gene>
    <name evidence="6" type="ORF">GCM10023350_10700</name>
</gene>
<dbReference type="InterPro" id="IPR012074">
    <property type="entry name" value="GAF_ANTAR"/>
</dbReference>
<keyword evidence="3" id="KW-0805">Transcription regulation</keyword>
<dbReference type="RefSeq" id="WP_345525600.1">
    <property type="nucleotide sequence ID" value="NZ_BAABKN010000006.1"/>
</dbReference>
<dbReference type="Gene3D" id="3.30.450.40">
    <property type="match status" value="1"/>
</dbReference>
<evidence type="ECO:0000256" key="3">
    <source>
        <dbReference type="ARBA" id="ARBA00023015"/>
    </source>
</evidence>
<dbReference type="InterPro" id="IPR011006">
    <property type="entry name" value="CheY-like_superfamily"/>
</dbReference>
<dbReference type="SUPFAM" id="SSF52172">
    <property type="entry name" value="CheY-like"/>
    <property type="match status" value="1"/>
</dbReference>
<evidence type="ECO:0000256" key="2">
    <source>
        <dbReference type="ARBA" id="ARBA00022777"/>
    </source>
</evidence>
<keyword evidence="7" id="KW-1185">Reference proteome</keyword>
<dbReference type="SMART" id="SM00065">
    <property type="entry name" value="GAF"/>
    <property type="match status" value="1"/>
</dbReference>
<dbReference type="Gene3D" id="1.10.10.10">
    <property type="entry name" value="Winged helix-like DNA-binding domain superfamily/Winged helix DNA-binding domain"/>
    <property type="match status" value="1"/>
</dbReference>
<dbReference type="SMART" id="SM01012">
    <property type="entry name" value="ANTAR"/>
    <property type="match status" value="1"/>
</dbReference>
<evidence type="ECO:0000256" key="1">
    <source>
        <dbReference type="ARBA" id="ARBA00022679"/>
    </source>
</evidence>
<dbReference type="InterPro" id="IPR003018">
    <property type="entry name" value="GAF"/>
</dbReference>
<dbReference type="Pfam" id="PF03861">
    <property type="entry name" value="ANTAR"/>
    <property type="match status" value="1"/>
</dbReference>
<reference evidence="7" key="1">
    <citation type="journal article" date="2019" name="Int. J. Syst. Evol. Microbiol.">
        <title>The Global Catalogue of Microorganisms (GCM) 10K type strain sequencing project: providing services to taxonomists for standard genome sequencing and annotation.</title>
        <authorList>
            <consortium name="The Broad Institute Genomics Platform"/>
            <consortium name="The Broad Institute Genome Sequencing Center for Infectious Disease"/>
            <person name="Wu L."/>
            <person name="Ma J."/>
        </authorList>
    </citation>
    <scope>NUCLEOTIDE SEQUENCE [LARGE SCALE GENOMIC DNA]</scope>
    <source>
        <strain evidence="7">JCM 18532</strain>
    </source>
</reference>
<dbReference type="PROSITE" id="PS50921">
    <property type="entry name" value="ANTAR"/>
    <property type="match status" value="1"/>
</dbReference>
<name>A0ABP8YIC1_9ACTN</name>
<dbReference type="SUPFAM" id="SSF55781">
    <property type="entry name" value="GAF domain-like"/>
    <property type="match status" value="1"/>
</dbReference>
<dbReference type="InterPro" id="IPR036388">
    <property type="entry name" value="WH-like_DNA-bd_sf"/>
</dbReference>
<evidence type="ECO:0000313" key="7">
    <source>
        <dbReference type="Proteomes" id="UP001499882"/>
    </source>
</evidence>
<dbReference type="InterPro" id="IPR005561">
    <property type="entry name" value="ANTAR"/>
</dbReference>
<keyword evidence="2" id="KW-0418">Kinase</keyword>
<dbReference type="Proteomes" id="UP001499882">
    <property type="component" value="Unassembled WGS sequence"/>
</dbReference>
<dbReference type="EMBL" id="BAABKN010000006">
    <property type="protein sequence ID" value="GAA4729266.1"/>
    <property type="molecule type" value="Genomic_DNA"/>
</dbReference>